<name>R7WG46_AEGTA</name>
<dbReference type="PANTHER" id="PTHR35828">
    <property type="entry name" value="OS08G0203800 PROTEIN-RELATED"/>
    <property type="match status" value="1"/>
</dbReference>
<proteinExistence type="predicted"/>
<dbReference type="Gene3D" id="1.20.1280.50">
    <property type="match status" value="1"/>
</dbReference>
<sequence>MDRDATTATSLPEDVVGEILLRVKDMADLFHCARTCKRWSRLVADIRRHRPDQMSTSLLSGFFPKRGKVRYLFPTPGSLFRPDRRLLGSFLRGTARDLSRATPLFARHGLLLMRLPSSDAPSIIHLALCNLLAGTCDELPPLKIRWKFDNGGYAIITDADRSSNDVENSNVSMTKIVTPTEDILSGTYYEPQLSVATDETLSLLCLQRPGLQIMNKENKCRENIVPTFAEKEDVREILMHMEDTTAVFHCAAMSKLWRRLLPPSSLVG</sequence>
<dbReference type="EnsemblPlants" id="EMT20615">
    <property type="protein sequence ID" value="EMT20615"/>
    <property type="gene ID" value="F775_18594"/>
</dbReference>
<accession>R7WG46</accession>
<evidence type="ECO:0000313" key="1">
    <source>
        <dbReference type="EnsemblPlants" id="EMT20615"/>
    </source>
</evidence>
<dbReference type="SMART" id="SM00256">
    <property type="entry name" value="FBOX"/>
    <property type="match status" value="1"/>
</dbReference>
<dbReference type="CDD" id="cd09917">
    <property type="entry name" value="F-box_SF"/>
    <property type="match status" value="1"/>
</dbReference>
<dbReference type="InterPro" id="IPR036047">
    <property type="entry name" value="F-box-like_dom_sf"/>
</dbReference>
<organism evidence="1">
    <name type="scientific">Aegilops tauschii</name>
    <name type="common">Tausch's goatgrass</name>
    <name type="synonym">Aegilops squarrosa</name>
    <dbReference type="NCBI Taxonomy" id="37682"/>
    <lineage>
        <taxon>Eukaryota</taxon>
        <taxon>Viridiplantae</taxon>
        <taxon>Streptophyta</taxon>
        <taxon>Embryophyta</taxon>
        <taxon>Tracheophyta</taxon>
        <taxon>Spermatophyta</taxon>
        <taxon>Magnoliopsida</taxon>
        <taxon>Liliopsida</taxon>
        <taxon>Poales</taxon>
        <taxon>Poaceae</taxon>
        <taxon>BOP clade</taxon>
        <taxon>Pooideae</taxon>
        <taxon>Triticodae</taxon>
        <taxon>Triticeae</taxon>
        <taxon>Triticinae</taxon>
        <taxon>Aegilops</taxon>
    </lineage>
</organism>
<dbReference type="ExpressionAtlas" id="R7WG46">
    <property type="expression patterns" value="baseline"/>
</dbReference>
<protein>
    <submittedName>
        <fullName evidence="1">Uncharacterized protein</fullName>
    </submittedName>
</protein>
<dbReference type="InterPro" id="IPR001810">
    <property type="entry name" value="F-box_dom"/>
</dbReference>
<dbReference type="AlphaFoldDB" id="R7WG46"/>
<dbReference type="Pfam" id="PF12937">
    <property type="entry name" value="F-box-like"/>
    <property type="match status" value="1"/>
</dbReference>
<dbReference type="SUPFAM" id="SSF81383">
    <property type="entry name" value="F-box domain"/>
    <property type="match status" value="1"/>
</dbReference>
<reference evidence="1" key="1">
    <citation type="submission" date="2015-06" db="UniProtKB">
        <authorList>
            <consortium name="EnsemblPlants"/>
        </authorList>
    </citation>
    <scope>IDENTIFICATION</scope>
</reference>
<dbReference type="PANTHER" id="PTHR35828:SF48">
    <property type="entry name" value="F-BOX DOMAIN-CONTAINING PROTEIN"/>
    <property type="match status" value="1"/>
</dbReference>